<sequence length="59" mass="7063">MSKIYYLFTVIGYLLIKLKFINTRVRHCPHLFTFSVNNFVKNSISTPIFNQKHYSLTHQ</sequence>
<accession>A0A227AB43</accession>
<evidence type="ECO:0000313" key="2">
    <source>
        <dbReference type="Proteomes" id="UP000214596"/>
    </source>
</evidence>
<reference evidence="1 2" key="1">
    <citation type="journal article" date="2017" name="Appl. Environ. Microbiol.">
        <title>Parallel evolution of two clades of a major Atlantic endemic Vibrio parahaemolyticus pathogen lineage by independent acquisition of related pathogenicity islands.</title>
        <authorList>
            <person name="Xu F."/>
            <person name="Gonzalez-Escalona N."/>
            <person name="Drees K.P."/>
            <person name="Sebra R.P."/>
            <person name="Cooper V.S."/>
            <person name="Jones S.H."/>
            <person name="Whistler C.A."/>
        </authorList>
    </citation>
    <scope>NUCLEOTIDE SEQUENCE [LARGE SCALE GENOMIC DNA]</scope>
    <source>
        <strain evidence="1 2">MAVP-3</strain>
    </source>
</reference>
<proteinExistence type="predicted"/>
<dbReference type="Proteomes" id="UP000214596">
    <property type="component" value="Unassembled WGS sequence"/>
</dbReference>
<protein>
    <submittedName>
        <fullName evidence="1">Uncharacterized protein</fullName>
    </submittedName>
</protein>
<comment type="caution">
    <text evidence="1">The sequence shown here is derived from an EMBL/GenBank/DDBJ whole genome shotgun (WGS) entry which is preliminary data.</text>
</comment>
<dbReference type="AlphaFoldDB" id="A0A227AB43"/>
<evidence type="ECO:0000313" key="1">
    <source>
        <dbReference type="EMBL" id="OXE32558.1"/>
    </source>
</evidence>
<dbReference type="EMBL" id="NIXT01000619">
    <property type="protein sequence ID" value="OXE32558.1"/>
    <property type="molecule type" value="Genomic_DNA"/>
</dbReference>
<organism evidence="1 2">
    <name type="scientific">Vibrio parahaemolyticus</name>
    <dbReference type="NCBI Taxonomy" id="670"/>
    <lineage>
        <taxon>Bacteria</taxon>
        <taxon>Pseudomonadati</taxon>
        <taxon>Pseudomonadota</taxon>
        <taxon>Gammaproteobacteria</taxon>
        <taxon>Vibrionales</taxon>
        <taxon>Vibrionaceae</taxon>
        <taxon>Vibrio</taxon>
    </lineage>
</organism>
<gene>
    <name evidence="1" type="ORF">CA163_12080</name>
</gene>
<name>A0A227AB43_VIBPH</name>